<evidence type="ECO:0000313" key="2">
    <source>
        <dbReference type="Proteomes" id="UP001602119"/>
    </source>
</evidence>
<sequence length="81" mass="9167">MLRAADPDRCVQLLVRELESFHHALRICSCGAFPHKQPPRDVAEQDQCGPCKDYGAARAQLNTSSEVTYAGRVFFYRQENP</sequence>
<dbReference type="EMBL" id="JBIAXI010000024">
    <property type="protein sequence ID" value="MFF4777651.1"/>
    <property type="molecule type" value="Genomic_DNA"/>
</dbReference>
<comment type="caution">
    <text evidence="1">The sequence shown here is derived from an EMBL/GenBank/DDBJ whole genome shotgun (WGS) entry which is preliminary data.</text>
</comment>
<dbReference type="RefSeq" id="WP_387346155.1">
    <property type="nucleotide sequence ID" value="NZ_JBIAXI010000024.1"/>
</dbReference>
<evidence type="ECO:0000313" key="1">
    <source>
        <dbReference type="EMBL" id="MFF4777651.1"/>
    </source>
</evidence>
<keyword evidence="2" id="KW-1185">Reference proteome</keyword>
<gene>
    <name evidence="1" type="ORF">ACFY05_32970</name>
</gene>
<proteinExistence type="predicted"/>
<accession>A0ABW6VFF1</accession>
<dbReference type="Proteomes" id="UP001602119">
    <property type="component" value="Unassembled WGS sequence"/>
</dbReference>
<organism evidence="1 2">
    <name type="scientific">Microtetraspora fusca</name>
    <dbReference type="NCBI Taxonomy" id="1997"/>
    <lineage>
        <taxon>Bacteria</taxon>
        <taxon>Bacillati</taxon>
        <taxon>Actinomycetota</taxon>
        <taxon>Actinomycetes</taxon>
        <taxon>Streptosporangiales</taxon>
        <taxon>Streptosporangiaceae</taxon>
        <taxon>Microtetraspora</taxon>
    </lineage>
</organism>
<reference evidence="1 2" key="1">
    <citation type="submission" date="2024-10" db="EMBL/GenBank/DDBJ databases">
        <title>The Natural Products Discovery Center: Release of the First 8490 Sequenced Strains for Exploring Actinobacteria Biosynthetic Diversity.</title>
        <authorList>
            <person name="Kalkreuter E."/>
            <person name="Kautsar S.A."/>
            <person name="Yang D."/>
            <person name="Bader C.D."/>
            <person name="Teijaro C.N."/>
            <person name="Fluegel L."/>
            <person name="Davis C.M."/>
            <person name="Simpson J.R."/>
            <person name="Lauterbach L."/>
            <person name="Steele A.D."/>
            <person name="Gui C."/>
            <person name="Meng S."/>
            <person name="Li G."/>
            <person name="Viehrig K."/>
            <person name="Ye F."/>
            <person name="Su P."/>
            <person name="Kiefer A.F."/>
            <person name="Nichols A."/>
            <person name="Cepeda A.J."/>
            <person name="Yan W."/>
            <person name="Fan B."/>
            <person name="Jiang Y."/>
            <person name="Adhikari A."/>
            <person name="Zheng C.-J."/>
            <person name="Schuster L."/>
            <person name="Cowan T.M."/>
            <person name="Smanski M.J."/>
            <person name="Chevrette M.G."/>
            <person name="De Carvalho L.P.S."/>
            <person name="Shen B."/>
        </authorList>
    </citation>
    <scope>NUCLEOTIDE SEQUENCE [LARGE SCALE GENOMIC DNA]</scope>
    <source>
        <strain evidence="1 2">NPDC001281</strain>
    </source>
</reference>
<name>A0ABW6VFF1_MICFU</name>
<protein>
    <submittedName>
        <fullName evidence="1">Uncharacterized protein</fullName>
    </submittedName>
</protein>